<evidence type="ECO:0000256" key="4">
    <source>
        <dbReference type="ARBA" id="ARBA00035174"/>
    </source>
</evidence>
<dbReference type="HAMAP" id="MF_00373">
    <property type="entry name" value="Ribosomal_bL28"/>
    <property type="match status" value="1"/>
</dbReference>
<dbReference type="InterPro" id="IPR026569">
    <property type="entry name" value="Ribosomal_bL28"/>
</dbReference>
<proteinExistence type="inferred from homology"/>
<evidence type="ECO:0000313" key="6">
    <source>
        <dbReference type="EMBL" id="TWH95219.1"/>
    </source>
</evidence>
<dbReference type="SUPFAM" id="SSF143800">
    <property type="entry name" value="L28p-like"/>
    <property type="match status" value="1"/>
</dbReference>
<keyword evidence="7" id="KW-1185">Reference proteome</keyword>
<name>A0A562KIH5_SPHWJ</name>
<dbReference type="GO" id="GO:0006412">
    <property type="term" value="P:translation"/>
    <property type="evidence" value="ECO:0007669"/>
    <property type="project" value="UniProtKB-UniRule"/>
</dbReference>
<dbReference type="AlphaFoldDB" id="A0A562KIH5"/>
<accession>A0A562KIH5</accession>
<evidence type="ECO:0000256" key="3">
    <source>
        <dbReference type="ARBA" id="ARBA00023274"/>
    </source>
</evidence>
<sequence length="97" mass="10679">MSRICELTGKGRQVGHNVSHANNKTKRVFLPNLQNVTLISEALEKGVKLRVSTHGLRSVEHNGGLDNWLLKTGDDKLSLKAQRLKRDIVKKKAAAAA</sequence>
<organism evidence="6 7">
    <name type="scientific">Sphingobium wenxiniae (strain DSM 21828 / CGMCC 1.7748 / JZ-1)</name>
    <dbReference type="NCBI Taxonomy" id="595605"/>
    <lineage>
        <taxon>Bacteria</taxon>
        <taxon>Pseudomonadati</taxon>
        <taxon>Pseudomonadota</taxon>
        <taxon>Alphaproteobacteria</taxon>
        <taxon>Sphingomonadales</taxon>
        <taxon>Sphingomonadaceae</taxon>
        <taxon>Sphingobium</taxon>
    </lineage>
</organism>
<dbReference type="EMBL" id="VLKK01000004">
    <property type="protein sequence ID" value="TWH95219.1"/>
    <property type="molecule type" value="Genomic_DNA"/>
</dbReference>
<dbReference type="RefSeq" id="WP_021247262.1">
    <property type="nucleotide sequence ID" value="NZ_JACIIY010000002.1"/>
</dbReference>
<evidence type="ECO:0000256" key="1">
    <source>
        <dbReference type="ARBA" id="ARBA00008760"/>
    </source>
</evidence>
<dbReference type="Proteomes" id="UP000316624">
    <property type="component" value="Unassembled WGS sequence"/>
</dbReference>
<comment type="caution">
    <text evidence="6">The sequence shown here is derived from an EMBL/GenBank/DDBJ whole genome shotgun (WGS) entry which is preliminary data.</text>
</comment>
<dbReference type="InterPro" id="IPR037147">
    <property type="entry name" value="Ribosomal_bL28_sf"/>
</dbReference>
<dbReference type="GO" id="GO:0022625">
    <property type="term" value="C:cytosolic large ribosomal subunit"/>
    <property type="evidence" value="ECO:0007669"/>
    <property type="project" value="TreeGrafter"/>
</dbReference>
<gene>
    <name evidence="5" type="primary">rpmB</name>
    <name evidence="6" type="ORF">IQ35_01475</name>
</gene>
<dbReference type="NCBIfam" id="TIGR00009">
    <property type="entry name" value="L28"/>
    <property type="match status" value="1"/>
</dbReference>
<dbReference type="InterPro" id="IPR034704">
    <property type="entry name" value="Ribosomal_bL28/bL31-like_sf"/>
</dbReference>
<evidence type="ECO:0000313" key="7">
    <source>
        <dbReference type="Proteomes" id="UP000316624"/>
    </source>
</evidence>
<reference evidence="6 7" key="1">
    <citation type="journal article" date="2015" name="Stand. Genomic Sci.">
        <title>Genomic Encyclopedia of Bacterial and Archaeal Type Strains, Phase III: the genomes of soil and plant-associated and newly described type strains.</title>
        <authorList>
            <person name="Whitman W.B."/>
            <person name="Woyke T."/>
            <person name="Klenk H.P."/>
            <person name="Zhou Y."/>
            <person name="Lilburn T.G."/>
            <person name="Beck B.J."/>
            <person name="De Vos P."/>
            <person name="Vandamme P."/>
            <person name="Eisen J.A."/>
            <person name="Garrity G."/>
            <person name="Hugenholtz P."/>
            <person name="Kyrpides N.C."/>
        </authorList>
    </citation>
    <scope>NUCLEOTIDE SEQUENCE [LARGE SCALE GENOMIC DNA]</scope>
    <source>
        <strain evidence="6 7">CGMCC 1.7748</strain>
    </source>
</reference>
<dbReference type="Pfam" id="PF00830">
    <property type="entry name" value="Ribosomal_L28"/>
    <property type="match status" value="1"/>
</dbReference>
<dbReference type="PANTHER" id="PTHR13528:SF2">
    <property type="entry name" value="LARGE RIBOSOMAL SUBUNIT PROTEIN BL28M"/>
    <property type="match status" value="1"/>
</dbReference>
<keyword evidence="3 5" id="KW-0687">Ribonucleoprotein</keyword>
<evidence type="ECO:0000256" key="5">
    <source>
        <dbReference type="HAMAP-Rule" id="MF_00373"/>
    </source>
</evidence>
<evidence type="ECO:0000256" key="2">
    <source>
        <dbReference type="ARBA" id="ARBA00022980"/>
    </source>
</evidence>
<comment type="similarity">
    <text evidence="1 5">Belongs to the bacterial ribosomal protein bL28 family.</text>
</comment>
<dbReference type="PANTHER" id="PTHR13528">
    <property type="entry name" value="39S RIBOSOMAL PROTEIN L28, MITOCHONDRIAL"/>
    <property type="match status" value="1"/>
</dbReference>
<protein>
    <recommendedName>
        <fullName evidence="4 5">Large ribosomal subunit protein bL28</fullName>
    </recommendedName>
</protein>
<dbReference type="InterPro" id="IPR001383">
    <property type="entry name" value="Ribosomal_bL28_bact-type"/>
</dbReference>
<dbReference type="GO" id="GO:0003735">
    <property type="term" value="F:structural constituent of ribosome"/>
    <property type="evidence" value="ECO:0007669"/>
    <property type="project" value="InterPro"/>
</dbReference>
<keyword evidence="2 5" id="KW-0689">Ribosomal protein</keyword>
<dbReference type="Gene3D" id="2.30.170.40">
    <property type="entry name" value="Ribosomal protein L28/L24"/>
    <property type="match status" value="1"/>
</dbReference>